<dbReference type="CDD" id="cd03401">
    <property type="entry name" value="SPFH_prohibitin"/>
    <property type="match status" value="1"/>
</dbReference>
<reference evidence="14" key="2">
    <citation type="submission" date="2025-08" db="UniProtKB">
        <authorList>
            <consortium name="Ensembl"/>
        </authorList>
    </citation>
    <scope>IDENTIFICATION</scope>
</reference>
<comment type="subcellular location">
    <subcellularLocation>
        <location evidence="1 11">Mitochondrion inner membrane</location>
    </subcellularLocation>
</comment>
<gene>
    <name evidence="14" type="primary">LOC100601260</name>
</gene>
<dbReference type="HOGENOM" id="CLU_047969_0_2_1"/>
<evidence type="ECO:0000256" key="1">
    <source>
        <dbReference type="ARBA" id="ARBA00004273"/>
    </source>
</evidence>
<evidence type="ECO:0000256" key="2">
    <source>
        <dbReference type="ARBA" id="ARBA00009658"/>
    </source>
</evidence>
<keyword evidence="3 11" id="KW-0999">Mitochondrion inner membrane</keyword>
<comment type="function">
    <text evidence="7">In the nucleus, serves as transcriptional co-regulator. Acts as a mediator of transcriptional repression by nuclear hormone receptors via recruitment of histone deacetylases. Functions as an estrogen receptor (ER)-selective coregulator that potentiates the inhibitory activities of antiestrogens and represses the activity of estrogens. Competes with NCOA1 for modulation of ER transcriptional activity.</text>
</comment>
<name>G1RQE0_NOMLE</name>
<dbReference type="PANTHER" id="PTHR23222:SF1">
    <property type="entry name" value="PROHIBITIN-2"/>
    <property type="match status" value="1"/>
</dbReference>
<feature type="region of interest" description="Disordered" evidence="12">
    <location>
        <begin position="135"/>
        <end position="177"/>
    </location>
</feature>
<dbReference type="AlphaFoldDB" id="G1RQE0"/>
<evidence type="ECO:0000256" key="7">
    <source>
        <dbReference type="ARBA" id="ARBA00045769"/>
    </source>
</evidence>
<evidence type="ECO:0000259" key="13">
    <source>
        <dbReference type="SMART" id="SM00244"/>
    </source>
</evidence>
<evidence type="ECO:0000256" key="5">
    <source>
        <dbReference type="ARBA" id="ARBA00023136"/>
    </source>
</evidence>
<dbReference type="Pfam" id="PF01145">
    <property type="entry name" value="Band_7"/>
    <property type="match status" value="1"/>
</dbReference>
<evidence type="ECO:0000256" key="9">
    <source>
        <dbReference type="ARBA" id="ARBA00046900"/>
    </source>
</evidence>
<dbReference type="PRINTS" id="PR00679">
    <property type="entry name" value="PROHIBITIN"/>
</dbReference>
<evidence type="ECO:0000313" key="14">
    <source>
        <dbReference type="Ensembl" id="ENSNLEP00000015454.2"/>
    </source>
</evidence>
<evidence type="ECO:0000256" key="8">
    <source>
        <dbReference type="ARBA" id="ARBA00046073"/>
    </source>
</evidence>
<keyword evidence="5" id="KW-0472">Membrane</keyword>
<dbReference type="GeneTree" id="ENSGT00950000183070"/>
<evidence type="ECO:0000256" key="3">
    <source>
        <dbReference type="ARBA" id="ARBA00022792"/>
    </source>
</evidence>
<comment type="function">
    <text evidence="8">In the plasma membrane, is involved in IGFBP6-induced cell migration. Cooperates with CD86 to mediate CD86-signaling in B lymphocytes that regulates the level of IgG1 produced through the activation of distal signaling intermediates. Upon CD40 engagement, required to activate NF-kappa-B signaling pathway via phospholipase C and protein kinase C activation.</text>
</comment>
<comment type="function">
    <text evidence="6">Protein with pleiotropic attributes mediated in a cell-compartment- and tissue-specific manner, which include the plasma membrane-associated cell signaling functions, mitochondrial chaperone, and transcriptional co-regulator of transcription factors and sex steroid hormones in the nucleus.</text>
</comment>
<dbReference type="PANTHER" id="PTHR23222">
    <property type="entry name" value="PROHIBITIN"/>
    <property type="match status" value="1"/>
</dbReference>
<dbReference type="Proteomes" id="UP000001073">
    <property type="component" value="Unplaced"/>
</dbReference>
<comment type="similarity">
    <text evidence="2 11">Belongs to the prohibitin family.</text>
</comment>
<dbReference type="InterPro" id="IPR001107">
    <property type="entry name" value="Band_7"/>
</dbReference>
<evidence type="ECO:0000313" key="15">
    <source>
        <dbReference type="Proteomes" id="UP000001073"/>
    </source>
</evidence>
<dbReference type="GO" id="GO:0005743">
    <property type="term" value="C:mitochondrial inner membrane"/>
    <property type="evidence" value="ECO:0007669"/>
    <property type="project" value="UniProtKB-SubCell"/>
</dbReference>
<dbReference type="Ensembl" id="ENSNLET00000016242.2">
    <property type="protein sequence ID" value="ENSNLEP00000015454.2"/>
    <property type="gene ID" value="ENSNLEG00000010554.2"/>
</dbReference>
<evidence type="ECO:0000256" key="6">
    <source>
        <dbReference type="ARBA" id="ARBA00037479"/>
    </source>
</evidence>
<organism evidence="14 15">
    <name type="scientific">Nomascus leucogenys</name>
    <name type="common">Northern white-cheeked gibbon</name>
    <name type="synonym">Hylobates leucogenys</name>
    <dbReference type="NCBI Taxonomy" id="61853"/>
    <lineage>
        <taxon>Eukaryota</taxon>
        <taxon>Metazoa</taxon>
        <taxon>Chordata</taxon>
        <taxon>Craniata</taxon>
        <taxon>Vertebrata</taxon>
        <taxon>Euteleostomi</taxon>
        <taxon>Mammalia</taxon>
        <taxon>Eutheria</taxon>
        <taxon>Euarchontoglires</taxon>
        <taxon>Primates</taxon>
        <taxon>Haplorrhini</taxon>
        <taxon>Catarrhini</taxon>
        <taxon>Hylobatidae</taxon>
        <taxon>Nomascus</taxon>
    </lineage>
</organism>
<evidence type="ECO:0000256" key="12">
    <source>
        <dbReference type="SAM" id="MobiDB-lite"/>
    </source>
</evidence>
<protein>
    <recommendedName>
        <fullName evidence="11">Prohibitin</fullName>
    </recommendedName>
</protein>
<evidence type="ECO:0000256" key="4">
    <source>
        <dbReference type="ARBA" id="ARBA00023128"/>
    </source>
</evidence>
<keyword evidence="4" id="KW-0496">Mitochondrion</keyword>
<reference evidence="14" key="3">
    <citation type="submission" date="2025-09" db="UniProtKB">
        <authorList>
            <consortium name="Ensembl"/>
        </authorList>
    </citation>
    <scope>IDENTIFICATION</scope>
</reference>
<dbReference type="InterPro" id="IPR000163">
    <property type="entry name" value="Prohibitin"/>
</dbReference>
<sequence>MAQNLKDLLLLGAGAVAYGVRKSVFTMEGRHGAIFFNRIGGVQQDTILAEGLHFRIPWVQYPIIYDIRARLRKISSPTGSKDLQMVNISLQVLSGPNAQELPSMYQRLGLDCEERVLPSIANEVLNSVVAKFNNSTPRGSGSASPVFEEPARGPAQPYPAPVSCNGPPHRFPEPLLD</sequence>
<dbReference type="eggNOG" id="KOG3090">
    <property type="taxonomic scope" value="Eukaryota"/>
</dbReference>
<comment type="function">
    <text evidence="10">In the mitochondria, together with PHB, forms large ring complexes (prohibitin complexes) in the inner mitochondrial membrane (IMM) and functions as a chaperone protein that stabilizes mitochondrial respiratory enzymes and maintains mitochondrial integrity in the IMM, which is required for mitochondrial morphogenesis, neuronal survival, and normal lifespan. The prohibitin complex, with DNAJC19, regulates cardiolipin remodeling and the protein turnover of OMA1 in a cardiolipin-binding manner. Also regulates cytochrome-c oxidase assembly (COX) and mitochondrial respiration. Binding to sphingoid 1-phosphate (SPP) modulates its regulator activity. Has a key role of mitophagy receptor involved in targeting mitochondria for autophagic degradation. Involved in mitochondrial-mediated antiviral innate immunity, activates RIG-I-mediated signal transduction and production of IFNB1 and pro-inflammatory cytokine IL6.</text>
</comment>
<keyword evidence="15" id="KW-1185">Reference proteome</keyword>
<accession>G1RQE0</accession>
<reference evidence="14" key="1">
    <citation type="submission" date="2012-10" db="EMBL/GenBank/DDBJ databases">
        <authorList>
            <consortium name="Gibbon Genome Sequencing Consortium"/>
        </authorList>
    </citation>
    <scope>NUCLEOTIDE SEQUENCE [LARGE SCALE GENOMIC DNA]</scope>
</reference>
<feature type="domain" description="Band 7" evidence="13">
    <location>
        <begin position="23"/>
        <end position="163"/>
    </location>
</feature>
<dbReference type="GO" id="GO:0007005">
    <property type="term" value="P:mitochondrion organization"/>
    <property type="evidence" value="ECO:0007669"/>
    <property type="project" value="TreeGrafter"/>
</dbReference>
<proteinExistence type="inferred from homology"/>
<comment type="subunit">
    <text evidence="9">The mitochondrial prohibitin complex consists of two subunits (PHB1 and PHB2), assembled into a membrane-associated ring-shaped supercomplex of approximately 1 mDa. Interacts with ESR1, HDAC1 and HDAC5. Interacts with ZNF703. Interacts with STOML2. Interacts with ARFGEF3. Interacts with SPHK2. Interacts with COX4I1; the interaction associates PHB2 with COX. Interacts with MAP1LC3B (membrane-bound form LC3-II); the interaction is direct and upon mitochondrial depolarization and proteasome-dependent outer membrane rupture. Interacts with IGFBP6 (via C-terminal domain). Interacts with CLPB. Interacts with CD86 (via cytoplasmic domain); the interactions increases after priming with CD40. Interacts with AFG3L2. Interacts with DNAJC19. Interacts with AKT2; this interaction may be important for myogenic differentiation.</text>
</comment>
<evidence type="ECO:0000256" key="10">
    <source>
        <dbReference type="ARBA" id="ARBA00057420"/>
    </source>
</evidence>
<evidence type="ECO:0000256" key="11">
    <source>
        <dbReference type="RuleBase" id="RU366048"/>
    </source>
</evidence>
<dbReference type="SMART" id="SM00244">
    <property type="entry name" value="PHB"/>
    <property type="match status" value="1"/>
</dbReference>